<dbReference type="InterPro" id="IPR013785">
    <property type="entry name" value="Aldolase_TIM"/>
</dbReference>
<dbReference type="KEGG" id="pyg:AWM70_17555"/>
<evidence type="ECO:0000256" key="1">
    <source>
        <dbReference type="ARBA" id="ARBA00001917"/>
    </source>
</evidence>
<dbReference type="GO" id="GO:0010181">
    <property type="term" value="F:FMN binding"/>
    <property type="evidence" value="ECO:0007669"/>
    <property type="project" value="UniProtKB-UniRule"/>
</dbReference>
<keyword evidence="14" id="KW-1185">Reference proteome</keyword>
<comment type="subunit">
    <text evidence="10 11">Homooctamer. Dimer of tetramers.</text>
</comment>
<comment type="cofactor">
    <cofactor evidence="1 11">
        <name>FMN</name>
        <dbReference type="ChEBI" id="CHEBI:58210"/>
    </cofactor>
</comment>
<dbReference type="SMART" id="SM01240">
    <property type="entry name" value="IMPDH"/>
    <property type="match status" value="1"/>
</dbReference>
<comment type="catalytic activity">
    <reaction evidence="11">
        <text>isopentenyl diphosphate = dimethylallyl diphosphate</text>
        <dbReference type="Rhea" id="RHEA:23284"/>
        <dbReference type="ChEBI" id="CHEBI:57623"/>
        <dbReference type="ChEBI" id="CHEBI:128769"/>
        <dbReference type="EC" id="5.3.3.2"/>
    </reaction>
</comment>
<evidence type="ECO:0000313" key="13">
    <source>
        <dbReference type="EMBL" id="ANS77306.1"/>
    </source>
</evidence>
<sequence length="377" mass="39998">MRTEEAQRGSDRQKAAHTAAGKLEALLSSSSAALTDTSGRKTEHIRIVLEEDVEGAGITTGLERYRFQHNALPELDFDAISLDTEFLGHKLRAPLLISSMTGGSAVGGSINERLAEAAEHRGWAMGVGSVRAAVERAELASTFAVRRFAPTIPVIANLGAVQLNYGFGTADVRRAVEIAEADMLVLHLNSLQEVFQPEGNTAFGGLLKRIEQLCRELEVPVGVKEVGWGIDGETAQRLYSAGAAFIDVAGAGGTSWSQVEKYRSADRLRRMAADTFAGWGNPTAECVRDVRGRLPEAALIASGGLASGLDAAKAIALGADLAGFGRALLAPAVTSEASVDEQLALTELELRVAMFGIGAGTIRELRETQRLVRLPLP</sequence>
<feature type="binding site" evidence="11">
    <location>
        <position position="193"/>
    </location>
    <ligand>
        <name>Mg(2+)</name>
        <dbReference type="ChEBI" id="CHEBI:18420"/>
    </ligand>
</feature>
<dbReference type="InterPro" id="IPR011179">
    <property type="entry name" value="IPdP_isomerase"/>
</dbReference>
<dbReference type="PANTHER" id="PTHR43665:SF1">
    <property type="entry name" value="ISOPENTENYL-DIPHOSPHATE DELTA-ISOMERASE"/>
    <property type="match status" value="1"/>
</dbReference>
<dbReference type="STRING" id="1462996.AWM70_17555"/>
<evidence type="ECO:0000259" key="12">
    <source>
        <dbReference type="Pfam" id="PF01070"/>
    </source>
</evidence>
<keyword evidence="9 11" id="KW-0413">Isomerase</keyword>
<dbReference type="Pfam" id="PF01070">
    <property type="entry name" value="FMN_dh"/>
    <property type="match status" value="2"/>
</dbReference>
<dbReference type="GO" id="GO:0005737">
    <property type="term" value="C:cytoplasm"/>
    <property type="evidence" value="ECO:0007669"/>
    <property type="project" value="UniProtKB-SubCell"/>
</dbReference>
<evidence type="ECO:0000256" key="7">
    <source>
        <dbReference type="ARBA" id="ARBA00022857"/>
    </source>
</evidence>
<gene>
    <name evidence="11" type="primary">fni</name>
    <name evidence="13" type="ORF">AWM70_17555</name>
</gene>
<reference evidence="13 14" key="1">
    <citation type="submission" date="2016-01" db="EMBL/GenBank/DDBJ databases">
        <title>Complete Genome Sequence of Paenibacillus yonginensis DCY84, a novel Plant Growth-Promoting Bacteria with Elicitation of Induced Systemic Resistance.</title>
        <authorList>
            <person name="Kim Y.J."/>
            <person name="Yang D.C."/>
            <person name="Sukweenadhi J."/>
        </authorList>
    </citation>
    <scope>NUCLEOTIDE SEQUENCE [LARGE SCALE GENOMIC DNA]</scope>
    <source>
        <strain evidence="13 14">DCY84</strain>
    </source>
</reference>
<keyword evidence="3 11" id="KW-0285">Flavoprotein</keyword>
<protein>
    <recommendedName>
        <fullName evidence="11">Isopentenyl-diphosphate delta-isomerase</fullName>
        <shortName evidence="11">IPP isomerase</shortName>
        <ecNumber evidence="11">5.3.3.2</ecNumber>
    </recommendedName>
    <alternativeName>
        <fullName evidence="11">Isopentenyl diphosphate:dimethylallyl diphosphate isomerase</fullName>
    </alternativeName>
    <alternativeName>
        <fullName evidence="11">Isopentenyl pyrophosphate isomerase</fullName>
    </alternativeName>
    <alternativeName>
        <fullName evidence="11">Type 2 isopentenyl diphosphate isomerase</fullName>
        <shortName evidence="11">IDI-2</shortName>
    </alternativeName>
</protein>
<evidence type="ECO:0000256" key="2">
    <source>
        <dbReference type="ARBA" id="ARBA00022490"/>
    </source>
</evidence>
<comment type="function">
    <text evidence="11">Involved in the biosynthesis of isoprenoids. Catalyzes the 1,3-allylic rearrangement of the homoallylic substrate isopentenyl (IPP) to its allylic isomer, dimethylallyl diphosphate (DMAPP).</text>
</comment>
<feature type="binding site" evidence="11">
    <location>
        <position position="98"/>
    </location>
    <ligand>
        <name>FMN</name>
        <dbReference type="ChEBI" id="CHEBI:58210"/>
    </ligand>
</feature>
<dbReference type="PIRSF" id="PIRSF003314">
    <property type="entry name" value="IPP_isomerase"/>
    <property type="match status" value="1"/>
</dbReference>
<feature type="binding site" evidence="11">
    <location>
        <position position="224"/>
    </location>
    <ligand>
        <name>FMN</name>
        <dbReference type="ChEBI" id="CHEBI:58210"/>
    </ligand>
</feature>
<feature type="binding site" evidence="11">
    <location>
        <position position="157"/>
    </location>
    <ligand>
        <name>FMN</name>
        <dbReference type="ChEBI" id="CHEBI:58210"/>
    </ligand>
</feature>
<evidence type="ECO:0000256" key="8">
    <source>
        <dbReference type="ARBA" id="ARBA00023229"/>
    </source>
</evidence>
<keyword evidence="7 11" id="KW-0521">NADP</keyword>
<evidence type="ECO:0000256" key="10">
    <source>
        <dbReference type="ARBA" id="ARBA00025810"/>
    </source>
</evidence>
<feature type="binding site" evidence="11">
    <location>
        <position position="192"/>
    </location>
    <ligand>
        <name>substrate</name>
    </ligand>
</feature>
<comment type="subcellular location">
    <subcellularLocation>
        <location evidence="11">Cytoplasm</location>
    </subcellularLocation>
</comment>
<dbReference type="GO" id="GO:0016491">
    <property type="term" value="F:oxidoreductase activity"/>
    <property type="evidence" value="ECO:0007669"/>
    <property type="project" value="InterPro"/>
</dbReference>
<feature type="binding site" evidence="11">
    <location>
        <position position="254"/>
    </location>
    <ligand>
        <name>FMN</name>
        <dbReference type="ChEBI" id="CHEBI:58210"/>
    </ligand>
</feature>
<evidence type="ECO:0000313" key="14">
    <source>
        <dbReference type="Proteomes" id="UP000092573"/>
    </source>
</evidence>
<feature type="binding site" evidence="11">
    <location>
        <position position="129"/>
    </location>
    <ligand>
        <name>FMN</name>
        <dbReference type="ChEBI" id="CHEBI:58210"/>
    </ligand>
</feature>
<dbReference type="CDD" id="cd02811">
    <property type="entry name" value="IDI-2_FMN"/>
    <property type="match status" value="1"/>
</dbReference>
<dbReference type="PANTHER" id="PTHR43665">
    <property type="entry name" value="ISOPENTENYL-DIPHOSPHATE DELTA-ISOMERASE"/>
    <property type="match status" value="1"/>
</dbReference>
<dbReference type="AlphaFoldDB" id="A0A1B1N798"/>
<dbReference type="InterPro" id="IPR000262">
    <property type="entry name" value="FMN-dep_DH"/>
</dbReference>
<organism evidence="13 14">
    <name type="scientific">Paenibacillus yonginensis</name>
    <dbReference type="NCBI Taxonomy" id="1462996"/>
    <lineage>
        <taxon>Bacteria</taxon>
        <taxon>Bacillati</taxon>
        <taxon>Bacillota</taxon>
        <taxon>Bacilli</taxon>
        <taxon>Bacillales</taxon>
        <taxon>Paenibacillaceae</taxon>
        <taxon>Paenibacillus</taxon>
    </lineage>
</organism>
<feature type="binding site" evidence="11">
    <location>
        <begin position="129"/>
        <end position="131"/>
    </location>
    <ligand>
        <name>substrate</name>
    </ligand>
</feature>
<dbReference type="HAMAP" id="MF_00354">
    <property type="entry name" value="Idi_2"/>
    <property type="match status" value="1"/>
</dbReference>
<dbReference type="Gene3D" id="3.20.20.70">
    <property type="entry name" value="Aldolase class I"/>
    <property type="match status" value="1"/>
</dbReference>
<dbReference type="GO" id="GO:0070402">
    <property type="term" value="F:NADPH binding"/>
    <property type="evidence" value="ECO:0007669"/>
    <property type="project" value="UniProtKB-UniRule"/>
</dbReference>
<proteinExistence type="inferred from homology"/>
<evidence type="ECO:0000256" key="11">
    <source>
        <dbReference type="HAMAP-Rule" id="MF_00354"/>
    </source>
</evidence>
<dbReference type="GO" id="GO:0000287">
    <property type="term" value="F:magnesium ion binding"/>
    <property type="evidence" value="ECO:0007669"/>
    <property type="project" value="UniProtKB-UniRule"/>
</dbReference>
<evidence type="ECO:0000256" key="3">
    <source>
        <dbReference type="ARBA" id="ARBA00022630"/>
    </source>
</evidence>
<keyword evidence="4 11" id="KW-0288">FMN</keyword>
<dbReference type="Proteomes" id="UP000092573">
    <property type="component" value="Chromosome"/>
</dbReference>
<dbReference type="EC" id="5.3.3.2" evidence="11"/>
<comment type="cofactor">
    <cofactor evidence="11">
        <name>NADPH</name>
        <dbReference type="ChEBI" id="CHEBI:57783"/>
    </cofactor>
</comment>
<dbReference type="NCBIfam" id="TIGR02151">
    <property type="entry name" value="IPP_isom_2"/>
    <property type="match status" value="1"/>
</dbReference>
<feature type="domain" description="FMN-dependent dehydrogenase" evidence="12">
    <location>
        <begin position="60"/>
        <end position="131"/>
    </location>
</feature>
<dbReference type="SUPFAM" id="SSF51395">
    <property type="entry name" value="FMN-linked oxidoreductases"/>
    <property type="match status" value="1"/>
</dbReference>
<keyword evidence="6 11" id="KW-0460">Magnesium</keyword>
<evidence type="ECO:0000256" key="4">
    <source>
        <dbReference type="ARBA" id="ARBA00022643"/>
    </source>
</evidence>
<feature type="binding site" evidence="11">
    <location>
        <begin position="99"/>
        <end position="101"/>
    </location>
    <ligand>
        <name>FMN</name>
        <dbReference type="ChEBI" id="CHEBI:58210"/>
    </ligand>
</feature>
<keyword evidence="8 11" id="KW-0414">Isoprene biosynthesis</keyword>
<name>A0A1B1N798_9BACL</name>
<feature type="domain" description="FMN-dependent dehydrogenase" evidence="12">
    <location>
        <begin position="208"/>
        <end position="368"/>
    </location>
</feature>
<evidence type="ECO:0000256" key="6">
    <source>
        <dbReference type="ARBA" id="ARBA00022842"/>
    </source>
</evidence>
<evidence type="ECO:0000256" key="9">
    <source>
        <dbReference type="ARBA" id="ARBA00023235"/>
    </source>
</evidence>
<accession>A0A1B1N798</accession>
<feature type="binding site" evidence="11">
    <location>
        <begin position="40"/>
        <end position="41"/>
    </location>
    <ligand>
        <name>substrate</name>
    </ligand>
</feature>
<comment type="cofactor">
    <cofactor evidence="11">
        <name>Mg(2+)</name>
        <dbReference type="ChEBI" id="CHEBI:18420"/>
    </cofactor>
</comment>
<dbReference type="EMBL" id="CP014167">
    <property type="protein sequence ID" value="ANS77306.1"/>
    <property type="molecule type" value="Genomic_DNA"/>
</dbReference>
<keyword evidence="2 11" id="KW-0963">Cytoplasm</keyword>
<comment type="caution">
    <text evidence="11">Lacks conserved residue(s) required for the propagation of feature annotation.</text>
</comment>
<comment type="similarity">
    <text evidence="11">Belongs to the IPP isomerase type 2 family.</text>
</comment>
<keyword evidence="5 11" id="KW-0479">Metal-binding</keyword>
<dbReference type="GO" id="GO:0004452">
    <property type="term" value="F:isopentenyl-diphosphate delta-isomerase activity"/>
    <property type="evidence" value="ECO:0007669"/>
    <property type="project" value="UniProtKB-UniRule"/>
</dbReference>
<evidence type="ECO:0000256" key="5">
    <source>
        <dbReference type="ARBA" id="ARBA00022723"/>
    </source>
</evidence>
<dbReference type="GO" id="GO:0008299">
    <property type="term" value="P:isoprenoid biosynthetic process"/>
    <property type="evidence" value="ECO:0007669"/>
    <property type="project" value="UniProtKB-UniRule"/>
</dbReference>